<dbReference type="Gene3D" id="3.40.630.30">
    <property type="match status" value="1"/>
</dbReference>
<dbReference type="EC" id="2.3.1.-" evidence="4"/>
<dbReference type="InterPro" id="IPR056935">
    <property type="entry name" value="Rv0428c-like_C"/>
</dbReference>
<dbReference type="EMBL" id="JBHSQW010000014">
    <property type="protein sequence ID" value="MFC5993948.1"/>
    <property type="molecule type" value="Genomic_DNA"/>
</dbReference>
<accession>A0ABW1IZJ5</accession>
<proteinExistence type="predicted"/>
<feature type="domain" description="N-acetyltransferase" evidence="3">
    <location>
        <begin position="182"/>
        <end position="329"/>
    </location>
</feature>
<evidence type="ECO:0000259" key="3">
    <source>
        <dbReference type="PROSITE" id="PS51186"/>
    </source>
</evidence>
<keyword evidence="1 4" id="KW-0808">Transferase</keyword>
<dbReference type="SUPFAM" id="SSF55729">
    <property type="entry name" value="Acyl-CoA N-acyltransferases (Nat)"/>
    <property type="match status" value="1"/>
</dbReference>
<keyword evidence="2 4" id="KW-0012">Acyltransferase</keyword>
<organism evidence="4 5">
    <name type="scientific">Pseudonocardia hispaniensis</name>
    <dbReference type="NCBI Taxonomy" id="904933"/>
    <lineage>
        <taxon>Bacteria</taxon>
        <taxon>Bacillati</taxon>
        <taxon>Actinomycetota</taxon>
        <taxon>Actinomycetes</taxon>
        <taxon>Pseudonocardiales</taxon>
        <taxon>Pseudonocardiaceae</taxon>
        <taxon>Pseudonocardia</taxon>
    </lineage>
</organism>
<keyword evidence="5" id="KW-1185">Reference proteome</keyword>
<evidence type="ECO:0000256" key="2">
    <source>
        <dbReference type="ARBA" id="ARBA00023315"/>
    </source>
</evidence>
<sequence>MGTAEQLDTLVGSRVALRHRIGERDGRPLFTDVVGELSDGGVREGVATVVVATRRGPVAVARSAVAAVRAVPPARPKRPSWQAVARLESLCADAWPALVDRPLGDWRLRAAHGFTGRANAALAIGHPDAPLPAALAAVQAFAAEHAIPPRVQVPIGSPWSSAVAAEGWVVDEEHDPGPRIGVLVADLDRLATAPDRPGLRVEIGPRPGAEWWALALGGPPTPAQRRVVAPESGLRTGFGSARGPDGETVGVLRAAVVADHLYLALVAVRPEVRRTGVATALTAAAARWGRERGARWAVLQVELRNTGALACYEALGATEHHRYHFLVPR</sequence>
<evidence type="ECO:0000313" key="5">
    <source>
        <dbReference type="Proteomes" id="UP001596302"/>
    </source>
</evidence>
<dbReference type="InterPro" id="IPR000182">
    <property type="entry name" value="GNAT_dom"/>
</dbReference>
<dbReference type="Proteomes" id="UP001596302">
    <property type="component" value="Unassembled WGS sequence"/>
</dbReference>
<comment type="caution">
    <text evidence="4">The sequence shown here is derived from an EMBL/GenBank/DDBJ whole genome shotgun (WGS) entry which is preliminary data.</text>
</comment>
<evidence type="ECO:0000256" key="1">
    <source>
        <dbReference type="ARBA" id="ARBA00022679"/>
    </source>
</evidence>
<dbReference type="InterPro" id="IPR050832">
    <property type="entry name" value="Bact_Acetyltransf"/>
</dbReference>
<protein>
    <submittedName>
        <fullName evidence="4">GNAT family N-acetyltransferase</fullName>
        <ecNumber evidence="4">2.3.1.-</ecNumber>
    </submittedName>
</protein>
<dbReference type="GO" id="GO:0016746">
    <property type="term" value="F:acyltransferase activity"/>
    <property type="evidence" value="ECO:0007669"/>
    <property type="project" value="UniProtKB-KW"/>
</dbReference>
<dbReference type="RefSeq" id="WP_379583986.1">
    <property type="nucleotide sequence ID" value="NZ_JBHSQW010000014.1"/>
</dbReference>
<dbReference type="PROSITE" id="PS51186">
    <property type="entry name" value="GNAT"/>
    <property type="match status" value="1"/>
</dbReference>
<evidence type="ECO:0000313" key="4">
    <source>
        <dbReference type="EMBL" id="MFC5993948.1"/>
    </source>
</evidence>
<dbReference type="PANTHER" id="PTHR43877">
    <property type="entry name" value="AMINOALKYLPHOSPHONATE N-ACETYLTRANSFERASE-RELATED-RELATED"/>
    <property type="match status" value="1"/>
</dbReference>
<dbReference type="Pfam" id="PF24553">
    <property type="entry name" value="Rv0428c_C"/>
    <property type="match status" value="1"/>
</dbReference>
<reference evidence="5" key="1">
    <citation type="journal article" date="2019" name="Int. J. Syst. Evol. Microbiol.">
        <title>The Global Catalogue of Microorganisms (GCM) 10K type strain sequencing project: providing services to taxonomists for standard genome sequencing and annotation.</title>
        <authorList>
            <consortium name="The Broad Institute Genomics Platform"/>
            <consortium name="The Broad Institute Genome Sequencing Center for Infectious Disease"/>
            <person name="Wu L."/>
            <person name="Ma J."/>
        </authorList>
    </citation>
    <scope>NUCLEOTIDE SEQUENCE [LARGE SCALE GENOMIC DNA]</scope>
    <source>
        <strain evidence="5">CCM 8391</strain>
    </source>
</reference>
<gene>
    <name evidence="4" type="ORF">ACFQE5_06965</name>
</gene>
<name>A0ABW1IZJ5_9PSEU</name>
<dbReference type="InterPro" id="IPR016181">
    <property type="entry name" value="Acyl_CoA_acyltransferase"/>
</dbReference>